<gene>
    <name evidence="4" type="ORF">ABXR19_18175</name>
</gene>
<accession>A0ABV2TQC3</accession>
<proteinExistence type="predicted"/>
<dbReference type="SUPFAM" id="SSF53850">
    <property type="entry name" value="Periplasmic binding protein-like II"/>
    <property type="match status" value="1"/>
</dbReference>
<dbReference type="InterPro" id="IPR024370">
    <property type="entry name" value="PBP_domain"/>
</dbReference>
<reference evidence="4 5" key="1">
    <citation type="submission" date="2024-07" db="EMBL/GenBank/DDBJ databases">
        <title>Uliginosibacterium flavum JJ3220;KACC:17644.</title>
        <authorList>
            <person name="Kim M.K."/>
        </authorList>
    </citation>
    <scope>NUCLEOTIDE SEQUENCE [LARGE SCALE GENOMIC DNA]</scope>
    <source>
        <strain evidence="4 5">KACC:17644</strain>
    </source>
</reference>
<evidence type="ECO:0000259" key="3">
    <source>
        <dbReference type="Pfam" id="PF12849"/>
    </source>
</evidence>
<dbReference type="PANTHER" id="PTHR30570:SF1">
    <property type="entry name" value="PHOSPHATE-BINDING PROTEIN PSTS"/>
    <property type="match status" value="1"/>
</dbReference>
<dbReference type="PANTHER" id="PTHR30570">
    <property type="entry name" value="PERIPLASMIC PHOSPHATE BINDING COMPONENT OF PHOSPHATE ABC TRANSPORTER"/>
    <property type="match status" value="1"/>
</dbReference>
<evidence type="ECO:0000256" key="1">
    <source>
        <dbReference type="ARBA" id="ARBA00022729"/>
    </source>
</evidence>
<protein>
    <submittedName>
        <fullName evidence="4">Substrate-binding domain-containing protein</fullName>
    </submittedName>
</protein>
<dbReference type="Proteomes" id="UP001549691">
    <property type="component" value="Unassembled WGS sequence"/>
</dbReference>
<evidence type="ECO:0000256" key="2">
    <source>
        <dbReference type="SAM" id="Phobius"/>
    </source>
</evidence>
<evidence type="ECO:0000313" key="4">
    <source>
        <dbReference type="EMBL" id="MET7016118.1"/>
    </source>
</evidence>
<comment type="caution">
    <text evidence="4">The sequence shown here is derived from an EMBL/GenBank/DDBJ whole genome shotgun (WGS) entry which is preliminary data.</text>
</comment>
<keyword evidence="2" id="KW-1133">Transmembrane helix</keyword>
<dbReference type="RefSeq" id="WP_354602575.1">
    <property type="nucleotide sequence ID" value="NZ_JBEWZI010000028.1"/>
</dbReference>
<evidence type="ECO:0000313" key="5">
    <source>
        <dbReference type="Proteomes" id="UP001549691"/>
    </source>
</evidence>
<dbReference type="InterPro" id="IPR050811">
    <property type="entry name" value="Phosphate_ABC_transporter"/>
</dbReference>
<feature type="domain" description="PBP" evidence="3">
    <location>
        <begin position="159"/>
        <end position="367"/>
    </location>
</feature>
<feature type="transmembrane region" description="Helical" evidence="2">
    <location>
        <begin position="65"/>
        <end position="86"/>
    </location>
</feature>
<feature type="transmembrane region" description="Helical" evidence="2">
    <location>
        <begin position="7"/>
        <end position="31"/>
    </location>
</feature>
<keyword evidence="5" id="KW-1185">Reference proteome</keyword>
<feature type="transmembrane region" description="Helical" evidence="2">
    <location>
        <begin position="37"/>
        <end position="58"/>
    </location>
</feature>
<keyword evidence="2" id="KW-0472">Membrane</keyword>
<dbReference type="Gene3D" id="3.40.190.10">
    <property type="entry name" value="Periplasmic binding protein-like II"/>
    <property type="match status" value="2"/>
</dbReference>
<dbReference type="EMBL" id="JBEWZI010000028">
    <property type="protein sequence ID" value="MET7016118.1"/>
    <property type="molecule type" value="Genomic_DNA"/>
</dbReference>
<keyword evidence="1" id="KW-0732">Signal</keyword>
<sequence>MRTLKILGFIILLVCLGMGGFMLSFGFLFVGKPAALLLLWPIALAILLLAGAGLFGWFSRRLLRGITAVLAACVLSGAGWWGYLAWEDSFRTVKDEVELWEYRPFGEYSKIAVLAEPATLKLTGELPRLDGATALYPLYAAFVQATYPQGDYGIWDDPVRCSKTTEAWQRLMDGKADVIFVARPSQKQLDAAKAKGLEFQLTAIGREAFVFFVNARNPVKGLSVSQVQHIYAGQITDWRSVGGEGGAIKAFQRPEGSGSQSMLQKIMEGKNLIAAPQADVVQGMGGIIRRAADYRNFPNAIGYSFLFFATGMVQDDEIRLLAINGILPGRQTIRDKSYPFAADFYAVTIKGRETPQTRALIDWVLSPQGQALVEKTSYVPIH</sequence>
<dbReference type="Pfam" id="PF12849">
    <property type="entry name" value="PBP_like_2"/>
    <property type="match status" value="1"/>
</dbReference>
<organism evidence="4 5">
    <name type="scientific">Uliginosibacterium flavum</name>
    <dbReference type="NCBI Taxonomy" id="1396831"/>
    <lineage>
        <taxon>Bacteria</taxon>
        <taxon>Pseudomonadati</taxon>
        <taxon>Pseudomonadota</taxon>
        <taxon>Betaproteobacteria</taxon>
        <taxon>Rhodocyclales</taxon>
        <taxon>Zoogloeaceae</taxon>
        <taxon>Uliginosibacterium</taxon>
    </lineage>
</organism>
<keyword evidence="2" id="KW-0812">Transmembrane</keyword>
<name>A0ABV2TQC3_9RHOO</name>